<comment type="caution">
    <text evidence="2">The sequence shown here is derived from an EMBL/GenBank/DDBJ whole genome shotgun (WGS) entry which is preliminary data.</text>
</comment>
<feature type="domain" description="NADPH-dependent FMN reductase-like" evidence="1">
    <location>
        <begin position="5"/>
        <end position="148"/>
    </location>
</feature>
<dbReference type="SUPFAM" id="SSF52218">
    <property type="entry name" value="Flavoproteins"/>
    <property type="match status" value="1"/>
</dbReference>
<accession>A0ABP7F3I8</accession>
<dbReference type="PANTHER" id="PTHR30543:SF21">
    <property type="entry name" value="NAD(P)H-DEPENDENT FMN REDUCTASE LOT6"/>
    <property type="match status" value="1"/>
</dbReference>
<dbReference type="InterPro" id="IPR005025">
    <property type="entry name" value="FMN_Rdtase-like_dom"/>
</dbReference>
<evidence type="ECO:0000259" key="1">
    <source>
        <dbReference type="Pfam" id="PF03358"/>
    </source>
</evidence>
<sequence>MSNLRIGIIVGSVRPGRKGLTVGEWVKANAKADGVEFELVDLADFALPNLDEALPASMGQYQNAHTKAWGRKIDEFDGYIFVTPEYNHSLPGSLKNALDFLSAEWHNKAAAIVSYGSMGGVRANEHLRQILAELEIADVRQNVMLSIFTDWKNFSEFTPADMHLAELQKQVDQLTAWAGALKPLRAEDEALAA</sequence>
<dbReference type="PANTHER" id="PTHR30543">
    <property type="entry name" value="CHROMATE REDUCTASE"/>
    <property type="match status" value="1"/>
</dbReference>
<name>A0ABP7F3I8_9MICO</name>
<evidence type="ECO:0000313" key="3">
    <source>
        <dbReference type="Proteomes" id="UP001501004"/>
    </source>
</evidence>
<evidence type="ECO:0000313" key="2">
    <source>
        <dbReference type="EMBL" id="GAA3730843.1"/>
    </source>
</evidence>
<dbReference type="Gene3D" id="3.40.50.360">
    <property type="match status" value="1"/>
</dbReference>
<gene>
    <name evidence="2" type="ORF">GCM10022239_04300</name>
</gene>
<dbReference type="InterPro" id="IPR050712">
    <property type="entry name" value="NAD(P)H-dep_reductase"/>
</dbReference>
<keyword evidence="3" id="KW-1185">Reference proteome</keyword>
<organism evidence="2 3">
    <name type="scientific">Leifsonella bigeumensis</name>
    <dbReference type="NCBI Taxonomy" id="433643"/>
    <lineage>
        <taxon>Bacteria</taxon>
        <taxon>Bacillati</taxon>
        <taxon>Actinomycetota</taxon>
        <taxon>Actinomycetes</taxon>
        <taxon>Micrococcales</taxon>
        <taxon>Microbacteriaceae</taxon>
        <taxon>Leifsonella</taxon>
    </lineage>
</organism>
<dbReference type="EMBL" id="BAABAE010000001">
    <property type="protein sequence ID" value="GAA3730843.1"/>
    <property type="molecule type" value="Genomic_DNA"/>
</dbReference>
<dbReference type="Pfam" id="PF03358">
    <property type="entry name" value="FMN_red"/>
    <property type="match status" value="1"/>
</dbReference>
<proteinExistence type="predicted"/>
<reference evidence="3" key="1">
    <citation type="journal article" date="2019" name="Int. J. Syst. Evol. Microbiol.">
        <title>The Global Catalogue of Microorganisms (GCM) 10K type strain sequencing project: providing services to taxonomists for standard genome sequencing and annotation.</title>
        <authorList>
            <consortium name="The Broad Institute Genomics Platform"/>
            <consortium name="The Broad Institute Genome Sequencing Center for Infectious Disease"/>
            <person name="Wu L."/>
            <person name="Ma J."/>
        </authorList>
    </citation>
    <scope>NUCLEOTIDE SEQUENCE [LARGE SCALE GENOMIC DNA]</scope>
    <source>
        <strain evidence="3">JCM 16949</strain>
    </source>
</reference>
<dbReference type="InterPro" id="IPR029039">
    <property type="entry name" value="Flavoprotein-like_sf"/>
</dbReference>
<protein>
    <submittedName>
        <fullName evidence="2">NAD(P)H-dependent oxidoreductase</fullName>
    </submittedName>
</protein>
<dbReference type="Proteomes" id="UP001501004">
    <property type="component" value="Unassembled WGS sequence"/>
</dbReference>
<dbReference type="RefSeq" id="WP_344753211.1">
    <property type="nucleotide sequence ID" value="NZ_BAABAE010000001.1"/>
</dbReference>